<comment type="similarity">
    <text evidence="6">Belongs to the methyltransferase superfamily. RsmI family.</text>
</comment>
<evidence type="ECO:0000256" key="3">
    <source>
        <dbReference type="ARBA" id="ARBA00022603"/>
    </source>
</evidence>
<dbReference type="InterPro" id="IPR053910">
    <property type="entry name" value="RsmI_HTH"/>
</dbReference>
<keyword evidence="4 6" id="KW-0808">Transferase</keyword>
<accession>A0A9D9D7T3</accession>
<dbReference type="FunFam" id="3.30.950.10:FF:000002">
    <property type="entry name" value="Ribosomal RNA small subunit methyltransferase I"/>
    <property type="match status" value="1"/>
</dbReference>
<feature type="domain" description="RsmI HTH" evidence="8">
    <location>
        <begin position="235"/>
        <end position="279"/>
    </location>
</feature>
<keyword evidence="1 6" id="KW-0963">Cytoplasm</keyword>
<keyword evidence="2 6" id="KW-0698">rRNA processing</keyword>
<protein>
    <recommendedName>
        <fullName evidence="6">Ribosomal RNA small subunit methyltransferase I</fullName>
        <ecNumber evidence="6">2.1.1.198</ecNumber>
    </recommendedName>
    <alternativeName>
        <fullName evidence="6">16S rRNA 2'-O-ribose C1402 methyltransferase</fullName>
    </alternativeName>
    <alternativeName>
        <fullName evidence="6">rRNA (cytidine-2'-O-)-methyltransferase RsmI</fullName>
    </alternativeName>
</protein>
<evidence type="ECO:0000256" key="1">
    <source>
        <dbReference type="ARBA" id="ARBA00022490"/>
    </source>
</evidence>
<dbReference type="InterPro" id="IPR008189">
    <property type="entry name" value="rRNA_ssu_MeTfrase_I"/>
</dbReference>
<name>A0A9D9D7T3_9GAMM</name>
<dbReference type="Proteomes" id="UP000823631">
    <property type="component" value="Unassembled WGS sequence"/>
</dbReference>
<dbReference type="PANTHER" id="PTHR46111:SF1">
    <property type="entry name" value="RIBOSOMAL RNA SMALL SUBUNIT METHYLTRANSFERASE I"/>
    <property type="match status" value="1"/>
</dbReference>
<dbReference type="Gene3D" id="3.40.1010.10">
    <property type="entry name" value="Cobalt-precorrin-4 Transmethylase, Domain 1"/>
    <property type="match status" value="1"/>
</dbReference>
<dbReference type="Pfam" id="PF23016">
    <property type="entry name" value="RsmI_C"/>
    <property type="match status" value="1"/>
</dbReference>
<comment type="function">
    <text evidence="6">Catalyzes the 2'-O-methylation of the ribose of cytidine 1402 (C1402) in 16S rRNA.</text>
</comment>
<evidence type="ECO:0000256" key="4">
    <source>
        <dbReference type="ARBA" id="ARBA00022679"/>
    </source>
</evidence>
<evidence type="ECO:0000313" key="10">
    <source>
        <dbReference type="Proteomes" id="UP000823631"/>
    </source>
</evidence>
<keyword evidence="3 6" id="KW-0489">Methyltransferase</keyword>
<dbReference type="GO" id="GO:0005737">
    <property type="term" value="C:cytoplasm"/>
    <property type="evidence" value="ECO:0007669"/>
    <property type="project" value="UniProtKB-SubCell"/>
</dbReference>
<comment type="subcellular location">
    <subcellularLocation>
        <location evidence="6">Cytoplasm</location>
    </subcellularLocation>
</comment>
<evidence type="ECO:0000259" key="8">
    <source>
        <dbReference type="Pfam" id="PF23016"/>
    </source>
</evidence>
<proteinExistence type="inferred from homology"/>
<dbReference type="CDD" id="cd11648">
    <property type="entry name" value="RsmI"/>
    <property type="match status" value="1"/>
</dbReference>
<dbReference type="InterPro" id="IPR000878">
    <property type="entry name" value="4pyrrol_Mease"/>
</dbReference>
<dbReference type="EMBL" id="JADINH010000008">
    <property type="protein sequence ID" value="MBO8414881.1"/>
    <property type="molecule type" value="Genomic_DNA"/>
</dbReference>
<evidence type="ECO:0000259" key="7">
    <source>
        <dbReference type="Pfam" id="PF00590"/>
    </source>
</evidence>
<dbReference type="NCBIfam" id="TIGR00096">
    <property type="entry name" value="16S rRNA (cytidine(1402)-2'-O)-methyltransferase"/>
    <property type="match status" value="1"/>
</dbReference>
<dbReference type="HAMAP" id="MF_01877">
    <property type="entry name" value="16SrRNA_methyltr_I"/>
    <property type="match status" value="1"/>
</dbReference>
<comment type="caution">
    <text evidence="9">The sequence shown here is derived from an EMBL/GenBank/DDBJ whole genome shotgun (WGS) entry which is preliminary data.</text>
</comment>
<dbReference type="InterPro" id="IPR014776">
    <property type="entry name" value="4pyrrole_Mease_sub2"/>
</dbReference>
<dbReference type="EC" id="2.1.1.198" evidence="6"/>
<evidence type="ECO:0000313" key="9">
    <source>
        <dbReference type="EMBL" id="MBO8414881.1"/>
    </source>
</evidence>
<sequence>MLKPALYIAATPIGNLQDVTLRVIETLQQVTMIAAEDTRHSQIFLQSINVTGKKMLSCHNYNEAERAELIAAEIEAGGSVALISDAGTPLISDPGFKVVKALAARGIDIIALPGPCAAITALCVSGLPTDKFFFYGFLPVKEKECMEVLGSFKDSQVSTIFYESPRRIAETLSRMAKIYPEREAALCRELTKTFEIIYRGSVAELLQTAQSDENLSRGELVLILGGAGHQSEPGLTPKAEAALSQMLAEGMSVKGASRVLSDLLGLKSKEVYARALELKNAR</sequence>
<comment type="catalytic activity">
    <reaction evidence="6">
        <text>cytidine(1402) in 16S rRNA + S-adenosyl-L-methionine = 2'-O-methylcytidine(1402) in 16S rRNA + S-adenosyl-L-homocysteine + H(+)</text>
        <dbReference type="Rhea" id="RHEA:42924"/>
        <dbReference type="Rhea" id="RHEA-COMP:10285"/>
        <dbReference type="Rhea" id="RHEA-COMP:10286"/>
        <dbReference type="ChEBI" id="CHEBI:15378"/>
        <dbReference type="ChEBI" id="CHEBI:57856"/>
        <dbReference type="ChEBI" id="CHEBI:59789"/>
        <dbReference type="ChEBI" id="CHEBI:74495"/>
        <dbReference type="ChEBI" id="CHEBI:82748"/>
        <dbReference type="EC" id="2.1.1.198"/>
    </reaction>
</comment>
<dbReference type="PROSITE" id="PS01296">
    <property type="entry name" value="RSMI"/>
    <property type="match status" value="1"/>
</dbReference>
<gene>
    <name evidence="6 9" type="primary">rsmI</name>
    <name evidence="9" type="ORF">IAB19_00670</name>
</gene>
<dbReference type="Pfam" id="PF00590">
    <property type="entry name" value="TP_methylase"/>
    <property type="match status" value="1"/>
</dbReference>
<dbReference type="GO" id="GO:0070677">
    <property type="term" value="F:rRNA (cytosine-2'-O-)-methyltransferase activity"/>
    <property type="evidence" value="ECO:0007669"/>
    <property type="project" value="UniProtKB-UniRule"/>
</dbReference>
<organism evidence="9 10">
    <name type="scientific">Candidatus Avisuccinivibrio stercorigallinarum</name>
    <dbReference type="NCBI Taxonomy" id="2840704"/>
    <lineage>
        <taxon>Bacteria</taxon>
        <taxon>Pseudomonadati</taxon>
        <taxon>Pseudomonadota</taxon>
        <taxon>Gammaproteobacteria</taxon>
        <taxon>Aeromonadales</taxon>
        <taxon>Succinivibrionaceae</taxon>
        <taxon>Succinivibrionaceae incertae sedis</taxon>
        <taxon>Candidatus Avisuccinivibrio</taxon>
    </lineage>
</organism>
<evidence type="ECO:0000256" key="2">
    <source>
        <dbReference type="ARBA" id="ARBA00022552"/>
    </source>
</evidence>
<dbReference type="PANTHER" id="PTHR46111">
    <property type="entry name" value="RIBOSOMAL RNA SMALL SUBUNIT METHYLTRANSFERASE I"/>
    <property type="match status" value="1"/>
</dbReference>
<evidence type="ECO:0000256" key="5">
    <source>
        <dbReference type="ARBA" id="ARBA00022691"/>
    </source>
</evidence>
<dbReference type="SUPFAM" id="SSF53790">
    <property type="entry name" value="Tetrapyrrole methylase"/>
    <property type="match status" value="1"/>
</dbReference>
<feature type="domain" description="Tetrapyrrole methylase" evidence="7">
    <location>
        <begin position="6"/>
        <end position="205"/>
    </location>
</feature>
<evidence type="ECO:0000256" key="6">
    <source>
        <dbReference type="HAMAP-Rule" id="MF_01877"/>
    </source>
</evidence>
<reference evidence="9" key="1">
    <citation type="submission" date="2020-10" db="EMBL/GenBank/DDBJ databases">
        <authorList>
            <person name="Gilroy R."/>
        </authorList>
    </citation>
    <scope>NUCLEOTIDE SEQUENCE</scope>
    <source>
        <strain evidence="9">17213</strain>
    </source>
</reference>
<dbReference type="InterPro" id="IPR035996">
    <property type="entry name" value="4pyrrol_Methylase_sf"/>
</dbReference>
<keyword evidence="5 6" id="KW-0949">S-adenosyl-L-methionine</keyword>
<dbReference type="InterPro" id="IPR018063">
    <property type="entry name" value="SAM_MeTrfase_RsmI_CS"/>
</dbReference>
<reference evidence="9" key="2">
    <citation type="journal article" date="2021" name="PeerJ">
        <title>Extensive microbial diversity within the chicken gut microbiome revealed by metagenomics and culture.</title>
        <authorList>
            <person name="Gilroy R."/>
            <person name="Ravi A."/>
            <person name="Getino M."/>
            <person name="Pursley I."/>
            <person name="Horton D.L."/>
            <person name="Alikhan N.F."/>
            <person name="Baker D."/>
            <person name="Gharbi K."/>
            <person name="Hall N."/>
            <person name="Watson M."/>
            <person name="Adriaenssens E.M."/>
            <person name="Foster-Nyarko E."/>
            <person name="Jarju S."/>
            <person name="Secka A."/>
            <person name="Antonio M."/>
            <person name="Oren A."/>
            <person name="Chaudhuri R.R."/>
            <person name="La Ragione R."/>
            <person name="Hildebrand F."/>
            <person name="Pallen M.J."/>
        </authorList>
    </citation>
    <scope>NUCLEOTIDE SEQUENCE</scope>
    <source>
        <strain evidence="9">17213</strain>
    </source>
</reference>
<dbReference type="Gene3D" id="3.30.950.10">
    <property type="entry name" value="Methyltransferase, Cobalt-precorrin-4 Transmethylase, Domain 2"/>
    <property type="match status" value="1"/>
</dbReference>
<dbReference type="InterPro" id="IPR014777">
    <property type="entry name" value="4pyrrole_Mease_sub1"/>
</dbReference>
<dbReference type="PIRSF" id="PIRSF005917">
    <property type="entry name" value="MTase_YraL"/>
    <property type="match status" value="1"/>
</dbReference>
<dbReference type="AlphaFoldDB" id="A0A9D9D7T3"/>